<accession>A0ABR7VC31</accession>
<protein>
    <submittedName>
        <fullName evidence="1">Uncharacterized protein</fullName>
    </submittedName>
</protein>
<dbReference type="EMBL" id="JABTCG010000004">
    <property type="protein sequence ID" value="MBD0851209.1"/>
    <property type="molecule type" value="Genomic_DNA"/>
</dbReference>
<sequence>MYLIDRLLPDMGFKAVEASLVILLTDQWVGAINLSILKASCAVGYNSLPRIKDKSLLLILAKFSVQQYNSPSRNHGI</sequence>
<comment type="caution">
    <text evidence="1">The sequence shown here is derived from an EMBL/GenBank/DDBJ whole genome shotgun (WGS) entry which is preliminary data.</text>
</comment>
<dbReference type="Proteomes" id="UP000598350">
    <property type="component" value="Unassembled WGS sequence"/>
</dbReference>
<evidence type="ECO:0000313" key="2">
    <source>
        <dbReference type="Proteomes" id="UP000598350"/>
    </source>
</evidence>
<keyword evidence="2" id="KW-1185">Reference proteome</keyword>
<name>A0ABR7VC31_9FLAO</name>
<proteinExistence type="predicted"/>
<organism evidence="1 2">
    <name type="scientific">Maribacter arenosus</name>
    <dbReference type="NCBI Taxonomy" id="1854708"/>
    <lineage>
        <taxon>Bacteria</taxon>
        <taxon>Pseudomonadati</taxon>
        <taxon>Bacteroidota</taxon>
        <taxon>Flavobacteriia</taxon>
        <taxon>Flavobacteriales</taxon>
        <taxon>Flavobacteriaceae</taxon>
        <taxon>Maribacter</taxon>
    </lineage>
</organism>
<gene>
    <name evidence="1" type="ORF">HPE63_11065</name>
</gene>
<evidence type="ECO:0000313" key="1">
    <source>
        <dbReference type="EMBL" id="MBD0851209.1"/>
    </source>
</evidence>
<reference evidence="1 2" key="1">
    <citation type="submission" date="2020-05" db="EMBL/GenBank/DDBJ databases">
        <title>The draft genome sequence of Maribacter arenosus CAU 1321.</title>
        <authorList>
            <person name="Mu L."/>
        </authorList>
    </citation>
    <scope>NUCLEOTIDE SEQUENCE [LARGE SCALE GENOMIC DNA]</scope>
    <source>
        <strain evidence="1 2">CAU 1321</strain>
    </source>
</reference>